<dbReference type="WBParaSite" id="Smp_333780.1">
    <property type="protein sequence ID" value="Smp_333780.1"/>
    <property type="gene ID" value="Smp_333780"/>
</dbReference>
<evidence type="ECO:0000313" key="3">
    <source>
        <dbReference type="Proteomes" id="UP000008854"/>
    </source>
</evidence>
<evidence type="ECO:0000256" key="2">
    <source>
        <dbReference type="SAM" id="Phobius"/>
    </source>
</evidence>
<accession>A0A5K4F841</accession>
<dbReference type="InParanoid" id="A0A5K4FA82"/>
<keyword evidence="2" id="KW-0472">Membrane</keyword>
<accession>A0A5K4FA82</accession>
<dbReference type="WBParaSite" id="Smp_333780.2">
    <property type="protein sequence ID" value="Smp_333780.2"/>
    <property type="gene ID" value="Smp_333780"/>
</dbReference>
<dbReference type="Proteomes" id="UP000008854">
    <property type="component" value="Unassembled WGS sequence"/>
</dbReference>
<protein>
    <submittedName>
        <fullName evidence="4">DH domain-containing protein</fullName>
    </submittedName>
</protein>
<evidence type="ECO:0000313" key="5">
    <source>
        <dbReference type="WBParaSite" id="Smp_333780.2"/>
    </source>
</evidence>
<keyword evidence="2" id="KW-0812">Transmembrane</keyword>
<keyword evidence="2" id="KW-1133">Transmembrane helix</keyword>
<name>A0A5K4FA82_SCHMA</name>
<feature type="transmembrane region" description="Helical" evidence="2">
    <location>
        <begin position="3707"/>
        <end position="3725"/>
    </location>
</feature>
<organism evidence="5">
    <name type="scientific">Schistosoma mansoni</name>
    <name type="common">Blood fluke</name>
    <dbReference type="NCBI Taxonomy" id="6183"/>
    <lineage>
        <taxon>Eukaryota</taxon>
        <taxon>Metazoa</taxon>
        <taxon>Spiralia</taxon>
        <taxon>Lophotrochozoa</taxon>
        <taxon>Platyhelminthes</taxon>
        <taxon>Trematoda</taxon>
        <taxon>Digenea</taxon>
        <taxon>Strigeidida</taxon>
        <taxon>Schistosomatoidea</taxon>
        <taxon>Schistosomatidae</taxon>
        <taxon>Schistosoma</taxon>
    </lineage>
</organism>
<reference evidence="3" key="1">
    <citation type="journal article" date="2012" name="PLoS Negl. Trop. Dis.">
        <title>A systematically improved high quality genome and transcriptome of the human blood fluke Schistosoma mansoni.</title>
        <authorList>
            <person name="Protasio A.V."/>
            <person name="Tsai I.J."/>
            <person name="Babbage A."/>
            <person name="Nichol S."/>
            <person name="Hunt M."/>
            <person name="Aslett M.A."/>
            <person name="De Silva N."/>
            <person name="Velarde G.S."/>
            <person name="Anderson T.J."/>
            <person name="Clark R.C."/>
            <person name="Davidson C."/>
            <person name="Dillon G.P."/>
            <person name="Holroyd N.E."/>
            <person name="LoVerde P.T."/>
            <person name="Lloyd C."/>
            <person name="McQuillan J."/>
            <person name="Oliveira G."/>
            <person name="Otto T.D."/>
            <person name="Parker-Manuel S.J."/>
            <person name="Quail M.A."/>
            <person name="Wilson R.A."/>
            <person name="Zerlotini A."/>
            <person name="Dunne D.W."/>
            <person name="Berriman M."/>
        </authorList>
    </citation>
    <scope>NUCLEOTIDE SEQUENCE [LARGE SCALE GENOMIC DNA]</scope>
    <source>
        <strain evidence="3">Puerto Rican</strain>
    </source>
</reference>
<proteinExistence type="predicted"/>
<evidence type="ECO:0000256" key="1">
    <source>
        <dbReference type="SAM" id="MobiDB-lite"/>
    </source>
</evidence>
<sequence>MSSIELKSIILKDPNHYLNLIIYIKWKFLELNNLELYHNHIQSFNNPFILFISSLIHNNILDQSSEQQNHCYSIRSLTFKRREFLIQYDIQWKLFFEKLNFIKVQFEIIKQMLSYCMKQDIHNDYLIDSYSFQSSFMNVYTSLNNMKQFLKSYFKQLKKIESFIKAIEYDSIFLISMTIQHVLTNESKQLINNELCNIYQMIISNVIYCERQINCIGYLLNRVEYLIREYDHYHKSVIDKISNDFYSVKQIKDYIGILDAFHYWINQVEGEFQAIKQSGDTYTLMDIYYTKETKIYIEPLYESLVVHLKQVRDIIVSRLTNLRSRLTVLNQLQFDFIQHWNYTPSIHRYRTQSLCSNRTLKCPPVKITFRKRSNSSSSLLSSSHSTEINTDHPISLTYFLRKNNLLSNRSSSFLKDKKMIRNDDALITDIIPNFKHSRNSIQSSSSESTSSTLCYSQNEENNSNFKEISTQIIKETLPGVIDSKNSSLDKIMTSPTSICFDEDFNLTHDNNHVLKDWTTKKERLIENFSSFIQEYEICSKNNTIIQTENKLEDRCTTQLHSEDHYFGSVKETSHEESLYASVPSYSHISNDIDASSLSSCSTEKCASFMLNGCSLHTLLSKLYNNLLQITKRFQLSLINFNKNNSESELNIYHNILDDDHDNNNDDETQLSILNPLHSPLIIYLNRMLKYFNTESDKNDLTTIEQNELTLIEHNLTNIWKYFNELILNMKMNSKQFNLDDDFMKLVDNNMVTIYLENTSSNLFDQLIILTNEIYLSIRDLNKYLSKLSSSEHQPFPLPNLWYTLFKTTDLLCIEMMYSRILILIFYFTYKSLLFIYDILSVYSVSRMKNTFKKNSRNHFMNASNNNNLMILLNEFHNLQPILNQMNPSNLYQSNNQQFNEFSIQFTTIYLLNKYNSNQYSINLLNLLNLFFDCFNQSYNFLLNINKTIQTNVKLNYPIHDDEDDDNDDDVIMSNNKLNNLNIMNPCSYMKTLVTKNLLKTLHIFKYLFITIELLVNTPVLTMKELENRYNKNLALFSQIYSYCYRLHLLNESNNTTEDNQPLQYEECKSHIQQQQQITDLINRGLDLNQKLMIWSANCHSLLDRWKRLSIQVDWFNEHIQNLWNRLPETPMPNPPQFKLDYLLLETNKTSQFMNDLKFISPIQVSYNILISANSLDGLLYYKSWIENIFKSFKNLIPICGAILSEGHSLTNELLHLNTINVHTSSWSFESFNNNNNNNNNNLYWNKEFKLFWDLTIEWIYNLLIEFNRQIFYIQLIENCLNDLISWILLKNNEFNYHIKQFHQIQSNQYFNNNLYQNIKKFNKIDLIINDFCVNEKIIQLNNLKLYIEQLNKNKKSFYHQNNLYYSRLINLSQWIIKIYHNNLLLYKQILYDYQQLIIKNILQLSNKMKNYPVIFDVLHSFQNSFHLLIKRFYNYDFKFIQSNDTTDIILYVIAQNVYRQLEIHLPILLELYNLVQKHQQQQLWINYKDTTNTNTSTTTTTTTNNNNNNNKVITYLEQINQCKKYIEILKNIQIDLLINVHKYQQLKLCSDQLFIEIEVFNIKDPDMMMMYTNGENNFFSKYIFTELLNIKKTDESLRKSFNLRLISLKNRTKQFLSISKLTQIHSLNKIINFHKIFIHQIKTNEILNKFLKKLNFTNNQLYNNHIIDYHYSINNNNDQLLICLKSIIIENLIKFYQILNQLIYLYGCVNYLQQINEKFNLIINFYNFKLFVHDHDQDHHLRITSFMLNFLNEIQLLKNYWIYDNNNNDNVTIQTGQSIFQQFINYGQIILNLCQCNMKCFICEYIQLSTKSLLKEFTTIRLTVVEKLEQLYSNLQVHINQYGKFQTFFRSIIHQLKQSKDIYETNIKELLIDNHCICSSYPYGEIVENTNPNLVNPDFNHIPPSLSLMNLAKSACQHTLLSNIKEFSIKSIKESTFSLNKEIFNLIKLTDLYLCRIKHQRIQWINSIEYLQSIQLYSTGLLSFNENKLNLYISQTDYIINLMETIKRTNSINSLNLLPTKSIMSNIKLEYFNHFMKYFIEDNMINKKGMNNKDDCYNCVNSYLLQRFNLLEQNIIHSMKSLFVTTHEHSFKFKLDDIIKQCIHVNSWYNEYIQLEPLFIYVSTHIFTIKSFHQTICSRINNADILPNTILTSDWLILGIRLHQLKSVLHIIMNRWIHIVSLCNNVNALLDNAELSNVMSQIYPQKSGCSHIHRSLRSFNYQEAIDELKKQQILLNSLFLNEDTNCSHDVVNDLVGTFKNSSSPSSIVADEVNDGIIHNCHITNEIFLSSKSQVLCTICHRNPLIDNNIIDVSSINMLINEQVEHLKALNQYKVDDEKNTINFEQNQIYLTTLQRRIDMISEWIIHFIDETVLASSFNDELQENAEIFLDQLVKIEELLQNCLNEYETIIVYHVNDINIKIQLDLSILLINCLQVYINQLTQRIKHECEEILTYIKTNVKCLIEKMKMMLLVDVDDIMFIQYPYHEINQRCTSLNSLKSVYSTKSTNIQEIQFKLLYMTCIHNHLVNLCKVVNCASINAHSDTTVLLRQFCCSYTYLNRINKYIEYYNNTHQDESTDSIKLGSSLTLSALDPLQEGMRQKNCIKYPILYPPLQIEYKYYNRYIVSMDGNNNKIIDRSIHSLFITTNLYMNKLIKPYFFINIKQFCQKYTTYILINSRYWLKNYYQINYIQNQKSINNSLIDLSYFKQLNHLININLYSDVIRNMFTSKDYIFATNNNGLIFNEMNLNNERNQQNHNEQQIIQHEQCQRNQLHECTRINNYRSTKYFPVMKSKCLRNHVAEKEKNTDTSDSFKNSIKSCQSSNRLSTLSVLAATKKTMGNVNGSGRFKKLQNSKHLVDNICSSNDNMDQSRLSNSVTKNNETINSVIAHSKPTLMKPVVLAKKQINKQDSSKTYGTKCLPLTVRSPQNQSQTTLPPKSQRQHPLAILPSTSSPVSYRLSNVNRQQSLTPLGTLPPKTQRQHPLAMLPSSTSSPVSYRLSNVNRQQSSTPLGKPRTSYLSNPKVGPNKYSVIERTGTLQTACLYVPTVEIFHADLSFTFLYFFELVPDDIVEHGFNLIKEYAPFSLIQHLKLPIMNDFLFNYLTIQDIILENDIKPVLPSLFQAESDHSSTTTVRSFNNEIQSNVPDQIGLEKNCIKEKYASVISRKSSDLLINEPSSSTSPSLSSSALLLMDSKHKQLVSKSCTAKSPDYSIDNDNITSKIVIDGYKRSPVKHNPVHKLCSQPSSVVTRKFQSNSDVYDLLSQVKMSLTKVERHLYELDAYHHDDGDDDGRSFHHVNQVGESLSLTHLSTSCDQLKKFLGQLNAYGFRINFTNSSLKSTVPSSSTSVVTTDQDKLLNELNIVWRKLIVGTKKWISKLHYENNLSNLYVLEKKKTSIHVLTNLQLNNFIVSNLSSDELNNIHQTAKPYYINIILKNNDLSTVESTIQNVYNHHAKSLTKLFDLKQITNLQLYPDPVLHDDNEQSNVSNSLTESSNNKIRQIQLHFNLTSSIQRSITQIETTIISNFRNSSNYICIIQTFYQPNKINIKNTFKIVYKRNIHLNNELFINSSLNQISTTFNRNICEINYTNKHDDNNDVSDLDLDGDDDDHHHNSLRHSIYSMNTVFKNNYHYCKLFIQKRLLHNNLPFIHNNNHKLHLFPIYSSPSTSLSSSLPLLSSNVHYSHYQNKSILCRTTSYLSKRLFSSMFIKFLSYFLFLCIILYLIHFLIKSSFSLSDNLIIIHEDNCRQQKSSQIFFYSLLSWIQRISVNGVDESPKTVDIFNENPLTRIWPDKAPPF</sequence>
<keyword evidence="3" id="KW-1185">Reference proteome</keyword>
<feature type="region of interest" description="Disordered" evidence="1">
    <location>
        <begin position="2964"/>
        <end position="2994"/>
    </location>
</feature>
<reference evidence="4 5" key="2">
    <citation type="submission" date="2019-11" db="UniProtKB">
        <authorList>
            <consortium name="WormBaseParasite"/>
        </authorList>
    </citation>
    <scope>IDENTIFICATION</scope>
    <source>
        <strain evidence="4 5">Puerto Rican</strain>
    </source>
</reference>
<feature type="compositionally biased region" description="Polar residues" evidence="1">
    <location>
        <begin position="2923"/>
        <end position="2937"/>
    </location>
</feature>
<feature type="region of interest" description="Disordered" evidence="1">
    <location>
        <begin position="2905"/>
        <end position="2942"/>
    </location>
</feature>
<evidence type="ECO:0000313" key="4">
    <source>
        <dbReference type="WBParaSite" id="Smp_333780.1"/>
    </source>
</evidence>